<evidence type="ECO:0000256" key="4">
    <source>
        <dbReference type="ARBA" id="ARBA00022777"/>
    </source>
</evidence>
<feature type="binding site" evidence="7">
    <location>
        <begin position="186"/>
        <end position="188"/>
    </location>
    <ligand>
        <name>ATP</name>
        <dbReference type="ChEBI" id="CHEBI:30616"/>
    </ligand>
</feature>
<comment type="similarity">
    <text evidence="1">Belongs to the DCK/DGK family.</text>
</comment>
<keyword evidence="4 9" id="KW-0418">Kinase</keyword>
<keyword evidence="5 7" id="KW-0067">ATP-binding</keyword>
<dbReference type="PIRSF" id="PIRSF000705">
    <property type="entry name" value="DNK"/>
    <property type="match status" value="1"/>
</dbReference>
<feature type="domain" description="Deoxynucleoside kinase" evidence="8">
    <location>
        <begin position="7"/>
        <end position="206"/>
    </location>
</feature>
<dbReference type="Gene3D" id="3.40.50.300">
    <property type="entry name" value="P-loop containing nucleotide triphosphate hydrolases"/>
    <property type="match status" value="1"/>
</dbReference>
<dbReference type="Pfam" id="PF01712">
    <property type="entry name" value="dNK"/>
    <property type="match status" value="1"/>
</dbReference>
<evidence type="ECO:0000256" key="3">
    <source>
        <dbReference type="ARBA" id="ARBA00022741"/>
    </source>
</evidence>
<comment type="caution">
    <text evidence="9">The sequence shown here is derived from an EMBL/GenBank/DDBJ whole genome shotgun (WGS) entry which is preliminary data.</text>
</comment>
<dbReference type="RefSeq" id="WP_132747602.1">
    <property type="nucleotide sequence ID" value="NZ_SLXK01000037.1"/>
</dbReference>
<evidence type="ECO:0000256" key="7">
    <source>
        <dbReference type="PIRSR" id="PIRSR000705-3"/>
    </source>
</evidence>
<proteinExistence type="inferred from homology"/>
<evidence type="ECO:0000313" key="10">
    <source>
        <dbReference type="Proteomes" id="UP000295416"/>
    </source>
</evidence>
<dbReference type="FunFam" id="3.40.50.300:FF:000659">
    <property type="entry name" value="Deoxyguanosine kinase"/>
    <property type="match status" value="1"/>
</dbReference>
<protein>
    <submittedName>
        <fullName evidence="9">Deoxyguanosine kinase</fullName>
    </submittedName>
</protein>
<dbReference type="GO" id="GO:0005524">
    <property type="term" value="F:ATP binding"/>
    <property type="evidence" value="ECO:0007669"/>
    <property type="project" value="UniProtKB-KW"/>
</dbReference>
<gene>
    <name evidence="9" type="ORF">EV207_13727</name>
</gene>
<evidence type="ECO:0000256" key="5">
    <source>
        <dbReference type="ARBA" id="ARBA00022840"/>
    </source>
</evidence>
<reference evidence="9 10" key="1">
    <citation type="submission" date="2019-03" db="EMBL/GenBank/DDBJ databases">
        <title>Genomic Encyclopedia of Type Strains, Phase IV (KMG-IV): sequencing the most valuable type-strain genomes for metagenomic binning, comparative biology and taxonomic classification.</title>
        <authorList>
            <person name="Goeker M."/>
        </authorList>
    </citation>
    <scope>NUCLEOTIDE SEQUENCE [LARGE SCALE GENOMIC DNA]</scope>
    <source>
        <strain evidence="9 10">DSM 19377</strain>
    </source>
</reference>
<dbReference type="CDD" id="cd01673">
    <property type="entry name" value="dNK"/>
    <property type="match status" value="1"/>
</dbReference>
<keyword evidence="3 7" id="KW-0547">Nucleotide-binding</keyword>
<evidence type="ECO:0000256" key="6">
    <source>
        <dbReference type="PIRSR" id="PIRSR000705-1"/>
    </source>
</evidence>
<keyword evidence="10" id="KW-1185">Reference proteome</keyword>
<name>A0A4R2NKT6_9BACL</name>
<dbReference type="PANTHER" id="PTHR10513">
    <property type="entry name" value="DEOXYNUCLEOSIDE KINASE"/>
    <property type="match status" value="1"/>
</dbReference>
<organism evidence="9 10">
    <name type="scientific">Scopulibacillus darangshiensis</name>
    <dbReference type="NCBI Taxonomy" id="442528"/>
    <lineage>
        <taxon>Bacteria</taxon>
        <taxon>Bacillati</taxon>
        <taxon>Bacillota</taxon>
        <taxon>Bacilli</taxon>
        <taxon>Bacillales</taxon>
        <taxon>Sporolactobacillaceae</taxon>
        <taxon>Scopulibacillus</taxon>
    </lineage>
</organism>
<keyword evidence="2" id="KW-0808">Transferase</keyword>
<dbReference type="PANTHER" id="PTHR10513:SF46">
    <property type="entry name" value="DEOXYGUANOSINE KINASE"/>
    <property type="match status" value="1"/>
</dbReference>
<evidence type="ECO:0000313" key="9">
    <source>
        <dbReference type="EMBL" id="TCP22137.1"/>
    </source>
</evidence>
<dbReference type="GO" id="GO:0005737">
    <property type="term" value="C:cytoplasm"/>
    <property type="evidence" value="ECO:0007669"/>
    <property type="project" value="TreeGrafter"/>
</dbReference>
<dbReference type="InterPro" id="IPR050566">
    <property type="entry name" value="Deoxyribonucleoside_kinase"/>
</dbReference>
<dbReference type="GO" id="GO:0019136">
    <property type="term" value="F:deoxynucleoside kinase activity"/>
    <property type="evidence" value="ECO:0007669"/>
    <property type="project" value="InterPro"/>
</dbReference>
<dbReference type="InterPro" id="IPR027417">
    <property type="entry name" value="P-loop_NTPase"/>
</dbReference>
<dbReference type="InterPro" id="IPR031314">
    <property type="entry name" value="DNK_dom"/>
</dbReference>
<feature type="binding site" evidence="7">
    <location>
        <begin position="11"/>
        <end position="19"/>
    </location>
    <ligand>
        <name>ATP</name>
        <dbReference type="ChEBI" id="CHEBI:30616"/>
    </ligand>
</feature>
<sequence>MNLAPFIAVEGPIGVGKTSLAKALSKAFQCHLIKEIVEDNPFLEKFYENMGDYSFQTEMFFLSHRFQQLETVREQYLTKGKPIVADYHMFKSKIFAKTTLKKEHFEKYSMICHVLTKDLPMPNLIIYLKASLEMLLTRIRLRGRDIEKNISPDYLKQLIKDYEAFITAFSVEHPEIPILTFNGDDLNFIENQKDLSYICSKVNNILTKDVQNESKP</sequence>
<dbReference type="AlphaFoldDB" id="A0A4R2NKT6"/>
<accession>A0A4R2NKT6</accession>
<evidence type="ECO:0000256" key="2">
    <source>
        <dbReference type="ARBA" id="ARBA00022679"/>
    </source>
</evidence>
<dbReference type="InterPro" id="IPR002624">
    <property type="entry name" value="DCK/DGK"/>
</dbReference>
<feature type="binding site" evidence="7">
    <location>
        <begin position="138"/>
        <end position="142"/>
    </location>
    <ligand>
        <name>ATP</name>
        <dbReference type="ChEBI" id="CHEBI:30616"/>
    </ligand>
</feature>
<feature type="active site" description="Proton acceptor" evidence="6">
    <location>
        <position position="86"/>
    </location>
</feature>
<dbReference type="EMBL" id="SLXK01000037">
    <property type="protein sequence ID" value="TCP22137.1"/>
    <property type="molecule type" value="Genomic_DNA"/>
</dbReference>
<dbReference type="OrthoDB" id="9776634at2"/>
<evidence type="ECO:0000256" key="1">
    <source>
        <dbReference type="ARBA" id="ARBA00007420"/>
    </source>
</evidence>
<dbReference type="Proteomes" id="UP000295416">
    <property type="component" value="Unassembled WGS sequence"/>
</dbReference>
<dbReference type="SUPFAM" id="SSF52540">
    <property type="entry name" value="P-loop containing nucleoside triphosphate hydrolases"/>
    <property type="match status" value="1"/>
</dbReference>
<evidence type="ECO:0000259" key="8">
    <source>
        <dbReference type="Pfam" id="PF01712"/>
    </source>
</evidence>